<sequence>MITSKITMKLLIESKRQEVMFVEAGKKSIDFLFHILALPIGSVIRLLSVKELVGCLGNLYESLQNL</sequence>
<dbReference type="OMA" id="KECEVAW"/>
<dbReference type="STRING" id="4072.A0A2G3A5E2"/>
<dbReference type="PANTHER" id="PTHR33103:SF19">
    <property type="entry name" value="OS09G0544700 PROTEIN"/>
    <property type="match status" value="1"/>
</dbReference>
<evidence type="ECO:0000313" key="2">
    <source>
        <dbReference type="Proteomes" id="UP000222542"/>
    </source>
</evidence>
<proteinExistence type="predicted"/>
<protein>
    <submittedName>
        <fullName evidence="1">Uncharacterized protein</fullName>
    </submittedName>
</protein>
<accession>A0A2G3A5E2</accession>
<evidence type="ECO:0000313" key="1">
    <source>
        <dbReference type="EMBL" id="PHT89452.1"/>
    </source>
</evidence>
<gene>
    <name evidence="1" type="ORF">T459_04565</name>
</gene>
<dbReference type="EMBL" id="AYRZ02000002">
    <property type="protein sequence ID" value="PHT89452.1"/>
    <property type="molecule type" value="Genomic_DNA"/>
</dbReference>
<dbReference type="InterPro" id="IPR007750">
    <property type="entry name" value="DUF674"/>
</dbReference>
<name>A0A2G3A5E2_CAPAN</name>
<keyword evidence="2" id="KW-1185">Reference proteome</keyword>
<dbReference type="Pfam" id="PF05056">
    <property type="entry name" value="DUF674"/>
    <property type="match status" value="1"/>
</dbReference>
<reference evidence="1 2" key="2">
    <citation type="journal article" date="2017" name="Genome Biol.">
        <title>New reference genome sequences of hot pepper reveal the massive evolution of plant disease-resistance genes by retroduplication.</title>
        <authorList>
            <person name="Kim S."/>
            <person name="Park J."/>
            <person name="Yeom S.I."/>
            <person name="Kim Y.M."/>
            <person name="Seo E."/>
            <person name="Kim K.T."/>
            <person name="Kim M.S."/>
            <person name="Lee J.M."/>
            <person name="Cheong K."/>
            <person name="Shin H.S."/>
            <person name="Kim S.B."/>
            <person name="Han K."/>
            <person name="Lee J."/>
            <person name="Park M."/>
            <person name="Lee H.A."/>
            <person name="Lee H.Y."/>
            <person name="Lee Y."/>
            <person name="Oh S."/>
            <person name="Lee J.H."/>
            <person name="Choi E."/>
            <person name="Choi E."/>
            <person name="Lee S.E."/>
            <person name="Jeon J."/>
            <person name="Kim H."/>
            <person name="Choi G."/>
            <person name="Song H."/>
            <person name="Lee J."/>
            <person name="Lee S.C."/>
            <person name="Kwon J.K."/>
            <person name="Lee H.Y."/>
            <person name="Koo N."/>
            <person name="Hong Y."/>
            <person name="Kim R.W."/>
            <person name="Kang W.H."/>
            <person name="Huh J.H."/>
            <person name="Kang B.C."/>
            <person name="Yang T.J."/>
            <person name="Lee Y.H."/>
            <person name="Bennetzen J.L."/>
            <person name="Choi D."/>
        </authorList>
    </citation>
    <scope>NUCLEOTIDE SEQUENCE [LARGE SCALE GENOMIC DNA]</scope>
    <source>
        <strain evidence="2">cv. CM334</strain>
    </source>
</reference>
<reference evidence="1 2" key="1">
    <citation type="journal article" date="2014" name="Nat. Genet.">
        <title>Genome sequence of the hot pepper provides insights into the evolution of pungency in Capsicum species.</title>
        <authorList>
            <person name="Kim S."/>
            <person name="Park M."/>
            <person name="Yeom S.I."/>
            <person name="Kim Y.M."/>
            <person name="Lee J.M."/>
            <person name="Lee H.A."/>
            <person name="Seo E."/>
            <person name="Choi J."/>
            <person name="Cheong K."/>
            <person name="Kim K.T."/>
            <person name="Jung K."/>
            <person name="Lee G.W."/>
            <person name="Oh S.K."/>
            <person name="Bae C."/>
            <person name="Kim S.B."/>
            <person name="Lee H.Y."/>
            <person name="Kim S.Y."/>
            <person name="Kim M.S."/>
            <person name="Kang B.C."/>
            <person name="Jo Y.D."/>
            <person name="Yang H.B."/>
            <person name="Jeong H.J."/>
            <person name="Kang W.H."/>
            <person name="Kwon J.K."/>
            <person name="Shin C."/>
            <person name="Lim J.Y."/>
            <person name="Park J.H."/>
            <person name="Huh J.H."/>
            <person name="Kim J.S."/>
            <person name="Kim B.D."/>
            <person name="Cohen O."/>
            <person name="Paran I."/>
            <person name="Suh M.C."/>
            <person name="Lee S.B."/>
            <person name="Kim Y.K."/>
            <person name="Shin Y."/>
            <person name="Noh S.J."/>
            <person name="Park J."/>
            <person name="Seo Y.S."/>
            <person name="Kwon S.Y."/>
            <person name="Kim H.A."/>
            <person name="Park J.M."/>
            <person name="Kim H.J."/>
            <person name="Choi S.B."/>
            <person name="Bosland P.W."/>
            <person name="Reeves G."/>
            <person name="Jo S.H."/>
            <person name="Lee B.W."/>
            <person name="Cho H.T."/>
            <person name="Choi H.S."/>
            <person name="Lee M.S."/>
            <person name="Yu Y."/>
            <person name="Do Choi Y."/>
            <person name="Park B.S."/>
            <person name="van Deynze A."/>
            <person name="Ashrafi H."/>
            <person name="Hill T."/>
            <person name="Kim W.T."/>
            <person name="Pai H.S."/>
            <person name="Ahn H.K."/>
            <person name="Yeam I."/>
            <person name="Giovannoni J.J."/>
            <person name="Rose J.K."/>
            <person name="Sorensen I."/>
            <person name="Lee S.J."/>
            <person name="Kim R.W."/>
            <person name="Choi I.Y."/>
            <person name="Choi B.S."/>
            <person name="Lim J.S."/>
            <person name="Lee Y.H."/>
            <person name="Choi D."/>
        </authorList>
    </citation>
    <scope>NUCLEOTIDE SEQUENCE [LARGE SCALE GENOMIC DNA]</scope>
    <source>
        <strain evidence="2">cv. CM334</strain>
    </source>
</reference>
<dbReference type="PANTHER" id="PTHR33103">
    <property type="entry name" value="OS01G0153900 PROTEIN"/>
    <property type="match status" value="1"/>
</dbReference>
<dbReference type="AlphaFoldDB" id="A0A2G3A5E2"/>
<organism evidence="1 2">
    <name type="scientific">Capsicum annuum</name>
    <name type="common">Capsicum pepper</name>
    <dbReference type="NCBI Taxonomy" id="4072"/>
    <lineage>
        <taxon>Eukaryota</taxon>
        <taxon>Viridiplantae</taxon>
        <taxon>Streptophyta</taxon>
        <taxon>Embryophyta</taxon>
        <taxon>Tracheophyta</taxon>
        <taxon>Spermatophyta</taxon>
        <taxon>Magnoliopsida</taxon>
        <taxon>eudicotyledons</taxon>
        <taxon>Gunneridae</taxon>
        <taxon>Pentapetalae</taxon>
        <taxon>asterids</taxon>
        <taxon>lamiids</taxon>
        <taxon>Solanales</taxon>
        <taxon>Solanaceae</taxon>
        <taxon>Solanoideae</taxon>
        <taxon>Capsiceae</taxon>
        <taxon>Capsicum</taxon>
    </lineage>
</organism>
<dbReference type="Proteomes" id="UP000222542">
    <property type="component" value="Unassembled WGS sequence"/>
</dbReference>
<dbReference type="Gramene" id="PHT89452">
    <property type="protein sequence ID" value="PHT89452"/>
    <property type="gene ID" value="T459_04565"/>
</dbReference>
<comment type="caution">
    <text evidence="1">The sequence shown here is derived from an EMBL/GenBank/DDBJ whole genome shotgun (WGS) entry which is preliminary data.</text>
</comment>